<dbReference type="EMBL" id="CP054038">
    <property type="protein sequence ID" value="QKJ18675.1"/>
    <property type="molecule type" value="Genomic_DNA"/>
</dbReference>
<dbReference type="PANTHER" id="PTHR36933:SF1">
    <property type="entry name" value="SLL0788 PROTEIN"/>
    <property type="match status" value="1"/>
</dbReference>
<evidence type="ECO:0000259" key="1">
    <source>
        <dbReference type="Pfam" id="PF03713"/>
    </source>
</evidence>
<dbReference type="Pfam" id="PF03713">
    <property type="entry name" value="DUF305"/>
    <property type="match status" value="1"/>
</dbReference>
<dbReference type="RefSeq" id="WP_172989116.1">
    <property type="nucleotide sequence ID" value="NZ_CP054038.1"/>
</dbReference>
<gene>
    <name evidence="2" type="ORF">HQM25_04260</name>
</gene>
<feature type="domain" description="DUF305" evidence="1">
    <location>
        <begin position="63"/>
        <end position="231"/>
    </location>
</feature>
<dbReference type="InterPro" id="IPR012347">
    <property type="entry name" value="Ferritin-like"/>
</dbReference>
<name>A0A7D4PL51_9MICO</name>
<accession>A0A7D4PL51</accession>
<evidence type="ECO:0000313" key="3">
    <source>
        <dbReference type="Proteomes" id="UP000502498"/>
    </source>
</evidence>
<dbReference type="Gene3D" id="1.20.1260.10">
    <property type="match status" value="1"/>
</dbReference>
<organism evidence="2 3">
    <name type="scientific">Microbacterium hominis</name>
    <dbReference type="NCBI Taxonomy" id="162426"/>
    <lineage>
        <taxon>Bacteria</taxon>
        <taxon>Bacillati</taxon>
        <taxon>Actinomycetota</taxon>
        <taxon>Actinomycetes</taxon>
        <taxon>Micrococcales</taxon>
        <taxon>Microbacteriaceae</taxon>
        <taxon>Microbacterium</taxon>
    </lineage>
</organism>
<evidence type="ECO:0000313" key="2">
    <source>
        <dbReference type="EMBL" id="QKJ18675.1"/>
    </source>
</evidence>
<dbReference type="Proteomes" id="UP000502498">
    <property type="component" value="Chromosome"/>
</dbReference>
<proteinExistence type="predicted"/>
<dbReference type="InterPro" id="IPR005183">
    <property type="entry name" value="DUF305_CopM-like"/>
</dbReference>
<dbReference type="PANTHER" id="PTHR36933">
    <property type="entry name" value="SLL0788 PROTEIN"/>
    <property type="match status" value="1"/>
</dbReference>
<reference evidence="2 3" key="1">
    <citation type="submission" date="2020-05" db="EMBL/GenBank/DDBJ databases">
        <title>Strain PA2F3 complete genome.</title>
        <authorList>
            <person name="Kim Y.-S."/>
            <person name="Kim S.-J."/>
            <person name="Jung H.-k."/>
            <person name="Kim S.-E."/>
            <person name="Kim K.-H."/>
        </authorList>
    </citation>
    <scope>NUCLEOTIDE SEQUENCE [LARGE SCALE GENOMIC DNA]</scope>
    <source>
        <strain evidence="2 3">PA2F3</strain>
    </source>
</reference>
<dbReference type="AlphaFoldDB" id="A0A7D4PL51"/>
<protein>
    <submittedName>
        <fullName evidence="2">DUF305 domain-containing protein</fullName>
    </submittedName>
</protein>
<sequence>MRKLIAGIGLIVAVATGFGAVATVVLGSTPPDADAAPAASAATAAAPATPVVMIDERYPTTVDYCYVEAMIPHHAQALELSGLVLAAGGVGERTRALAEFIVADQSAEIDTMRAWQTAWQKALPPGAGDGSAAHSAHDAAAGEIARGCHAGAGHGHGRMAGMATPAQLAALGEAEGAAAERLFLDLMIVHHEGALEMAALAVTEGANAFVRSSAKHVLVEQEKEIAAMTALRELLP</sequence>